<dbReference type="Proteomes" id="UP000001950">
    <property type="component" value="Chromosome 2"/>
</dbReference>
<dbReference type="RefSeq" id="XP_952422.1">
    <property type="nucleotide sequence ID" value="XM_947329.1"/>
</dbReference>
<reference evidence="1 2" key="1">
    <citation type="journal article" date="2005" name="Science">
        <title>Genome of the host-cell transforming parasite Theileria annulata compared with T. parva.</title>
        <authorList>
            <person name="Pain A."/>
            <person name="Renauld H."/>
            <person name="Berriman M."/>
            <person name="Murphy L."/>
            <person name="Yeats C.A."/>
            <person name="Weir W."/>
            <person name="Kerhornou A."/>
            <person name="Aslett M."/>
            <person name="Bishop R."/>
            <person name="Bouchier C."/>
            <person name="Cochet M."/>
            <person name="Coulson R.M.R."/>
            <person name="Cronin A."/>
            <person name="de Villiers E.P."/>
            <person name="Fraser A."/>
            <person name="Fosker N."/>
            <person name="Gardner M."/>
            <person name="Goble A."/>
            <person name="Griffiths-Jones S."/>
            <person name="Harris D.E."/>
            <person name="Katzer F."/>
            <person name="Larke N."/>
            <person name="Lord A."/>
            <person name="Maser P."/>
            <person name="McKellar S."/>
            <person name="Mooney P."/>
            <person name="Morton F."/>
            <person name="Nene V."/>
            <person name="O'Neil S."/>
            <person name="Price C."/>
            <person name="Quail M.A."/>
            <person name="Rabbinowitsch E."/>
            <person name="Rawlings N.D."/>
            <person name="Rutter S."/>
            <person name="Saunders D."/>
            <person name="Seeger K."/>
            <person name="Shah T."/>
            <person name="Squares R."/>
            <person name="Squares S."/>
            <person name="Tivey A."/>
            <person name="Walker A.R."/>
            <person name="Woodward J."/>
            <person name="Dobbelaere D.A.E."/>
            <person name="Langsley G."/>
            <person name="Rajandream M.A."/>
            <person name="McKeever D."/>
            <person name="Shiels B."/>
            <person name="Tait A."/>
            <person name="Barrell B.G."/>
            <person name="Hall N."/>
        </authorList>
    </citation>
    <scope>NUCLEOTIDE SEQUENCE [LARGE SCALE GENOMIC DNA]</scope>
    <source>
        <strain evidence="2">Ankara</strain>
    </source>
</reference>
<keyword evidence="2" id="KW-1185">Reference proteome</keyword>
<dbReference type="FunCoup" id="Q4UDZ9">
    <property type="interactions" value="17"/>
</dbReference>
<name>Q4UDZ9_THEAN</name>
<dbReference type="eggNOG" id="ENOG502SI4M">
    <property type="taxonomic scope" value="Eukaryota"/>
</dbReference>
<proteinExistence type="predicted"/>
<evidence type="ECO:0008006" key="3">
    <source>
        <dbReference type="Google" id="ProtNLM"/>
    </source>
</evidence>
<accession>Q4UDZ9</accession>
<evidence type="ECO:0000313" key="2">
    <source>
        <dbReference type="Proteomes" id="UP000001950"/>
    </source>
</evidence>
<dbReference type="AlphaFoldDB" id="Q4UDZ9"/>
<dbReference type="OrthoDB" id="432817at2759"/>
<organism evidence="1 2">
    <name type="scientific">Theileria annulata</name>
    <dbReference type="NCBI Taxonomy" id="5874"/>
    <lineage>
        <taxon>Eukaryota</taxon>
        <taxon>Sar</taxon>
        <taxon>Alveolata</taxon>
        <taxon>Apicomplexa</taxon>
        <taxon>Aconoidasida</taxon>
        <taxon>Piroplasmida</taxon>
        <taxon>Theileriidae</taxon>
        <taxon>Theileria</taxon>
    </lineage>
</organism>
<evidence type="ECO:0000313" key="1">
    <source>
        <dbReference type="EMBL" id="CAI74690.1"/>
    </source>
</evidence>
<dbReference type="OMA" id="FEPCDFN"/>
<dbReference type="EMBL" id="CR940348">
    <property type="protein sequence ID" value="CAI74690.1"/>
    <property type="molecule type" value="Genomic_DNA"/>
</dbReference>
<dbReference type="VEuPathDB" id="PiroplasmaDB:TA12395"/>
<sequence length="567" mass="66101">MFFITSISMIPYHNLNIITLNSKVILHTKRYFTHYRFHKRVGKGNWNRYVERYTKPASIENTQPIHFNYKASYQSTKNSLSYLWDLPKKIAAATSSNKLLESWIYYRHKRKKLYHYVLALKRLNEIKEVDISDWRFKLIVKKVIKRSRYFTGIFSQQNSHEFSDLPTVCLYLGNLKCVDAIEKVTYHLIERMEYYSPLQLGRICSAFSSCRIFNKYLFSLVATRFISLIDIAENASILAVARVILQFAFSNCMVYNFRLFNSVSLEFLRRLSNDIAHSKERQINCSHLMFSFKTSHRPPNVDQLVNLVPLAESFGISKYKDLNYFETLSNVLIDNLNTCEIVEPSIISRAISVYNKLKINDVQLLEIVMILFYLCWIRFILSHITFLQFSKSHSIASIMKDISSMIPRGLNLHTELTDIAIFAKNTGLANVELINSIQNSVLKNSVKDQSPDYDCPRLFEILSSKSNLTEDSFKLFCLYSRRLLNKFEPCDFLRVSRLLRRHKGLNTNVILPNLMGIRLAELNGEFSTYQYNCVARDLTLSGKVQEGILAEVWRKNTYNKGFKPPSL</sequence>
<protein>
    <recommendedName>
        <fullName evidence="3">RAP domain-containing protein</fullName>
    </recommendedName>
</protein>
<gene>
    <name evidence="1" type="ORF">TA12395</name>
</gene>
<dbReference type="KEGG" id="tan:TA12395"/>
<dbReference type="GeneID" id="3862447"/>
<dbReference type="InParanoid" id="Q4UDZ9"/>